<dbReference type="Pfam" id="PF07714">
    <property type="entry name" value="PK_Tyr_Ser-Thr"/>
    <property type="match status" value="1"/>
</dbReference>
<comment type="similarity">
    <text evidence="1">Belongs to the protein kinase superfamily.</text>
</comment>
<dbReference type="InterPro" id="IPR000719">
    <property type="entry name" value="Prot_kinase_dom"/>
</dbReference>
<keyword evidence="4" id="KW-1185">Reference proteome</keyword>
<evidence type="ECO:0000259" key="2">
    <source>
        <dbReference type="PROSITE" id="PS50011"/>
    </source>
</evidence>
<reference evidence="3 4" key="1">
    <citation type="submission" date="2021-02" db="EMBL/GenBank/DDBJ databases">
        <title>Safari Cat Assemblies.</title>
        <authorList>
            <person name="Bredemeyer K.R."/>
            <person name="Murphy W.J."/>
        </authorList>
    </citation>
    <scope>NUCLEOTIDE SEQUENCE [LARGE SCALE GENOMIC DNA]</scope>
</reference>
<dbReference type="InterPro" id="IPR001245">
    <property type="entry name" value="Ser-Thr/Tyr_kinase_cat_dom"/>
</dbReference>
<accession>A0ABI7W9V3</accession>
<dbReference type="GeneTree" id="ENSGT00930000151043"/>
<gene>
    <name evidence="3" type="primary">SCYL3</name>
</gene>
<dbReference type="InterPro" id="IPR011009">
    <property type="entry name" value="Kinase-like_dom_sf"/>
</dbReference>
<name>A0ABI7W9V3_FELCA</name>
<evidence type="ECO:0000313" key="4">
    <source>
        <dbReference type="Proteomes" id="UP000823872"/>
    </source>
</evidence>
<dbReference type="Gene3D" id="3.30.200.20">
    <property type="entry name" value="Phosphorylase Kinase, domain 1"/>
    <property type="match status" value="1"/>
</dbReference>
<dbReference type="InterPro" id="IPR051177">
    <property type="entry name" value="CIK-Related_Protein"/>
</dbReference>
<evidence type="ECO:0000256" key="1">
    <source>
        <dbReference type="ARBA" id="ARBA00038349"/>
    </source>
</evidence>
<proteinExistence type="inferred from homology"/>
<dbReference type="SUPFAM" id="SSF56112">
    <property type="entry name" value="Protein kinase-like (PK-like)"/>
    <property type="match status" value="1"/>
</dbReference>
<sequence length="271" mass="29676">MGSESSALKSYALTEPAFTLPAGLAVHPAALQDGRRASVFVYRRDHEDRVNKAAKHLKTLRHPCLLRFLSCSVEADGIHLVTERVQPLEVALEVLSSAEVCAGIYDVLLALVFLHDRGHLTHNNVCLSSVFVSEDGHWKLGGMETVCKVPQATPEFLRSIQSVRDPASIPPEEMSPEFTTLPESHGHARDAYSFGTLVESLLTVLSGQGWFLLPSVSSYRGPERREKAWKLTVPLDFSFSGRSLQLPTDLALNPAESHPHMSAAAPHLTVP</sequence>
<dbReference type="PANTHER" id="PTHR12984">
    <property type="entry name" value="SCY1-RELATED S/T PROTEIN KINASE-LIKE"/>
    <property type="match status" value="1"/>
</dbReference>
<dbReference type="Proteomes" id="UP000823872">
    <property type="component" value="Chromosome F1"/>
</dbReference>
<dbReference type="Ensembl" id="ENSFCTT00005011462.1">
    <property type="protein sequence ID" value="ENSFCTP00005007118.1"/>
    <property type="gene ID" value="ENSFCTG00005004268.1"/>
</dbReference>
<reference evidence="3" key="2">
    <citation type="submission" date="2025-08" db="UniProtKB">
        <authorList>
            <consortium name="Ensembl"/>
        </authorList>
    </citation>
    <scope>IDENTIFICATION</scope>
    <source>
        <strain evidence="3">breed Abyssinian</strain>
    </source>
</reference>
<evidence type="ECO:0000313" key="3">
    <source>
        <dbReference type="Ensembl" id="ENSFCTP00005007118.1"/>
    </source>
</evidence>
<protein>
    <recommendedName>
        <fullName evidence="2">Protein kinase domain-containing protein</fullName>
    </recommendedName>
</protein>
<dbReference type="Gene3D" id="1.10.510.10">
    <property type="entry name" value="Transferase(Phosphotransferase) domain 1"/>
    <property type="match status" value="1"/>
</dbReference>
<feature type="domain" description="Protein kinase" evidence="2">
    <location>
        <begin position="1"/>
        <end position="270"/>
    </location>
</feature>
<dbReference type="PROSITE" id="PS50011">
    <property type="entry name" value="PROTEIN_KINASE_DOM"/>
    <property type="match status" value="1"/>
</dbReference>
<reference evidence="3" key="3">
    <citation type="submission" date="2025-09" db="UniProtKB">
        <authorList>
            <consortium name="Ensembl"/>
        </authorList>
    </citation>
    <scope>IDENTIFICATION</scope>
    <source>
        <strain evidence="3">breed Abyssinian</strain>
    </source>
</reference>
<organism evidence="3 4">
    <name type="scientific">Felis catus</name>
    <name type="common">Cat</name>
    <name type="synonym">Felis silvestris catus</name>
    <dbReference type="NCBI Taxonomy" id="9685"/>
    <lineage>
        <taxon>Eukaryota</taxon>
        <taxon>Metazoa</taxon>
        <taxon>Chordata</taxon>
        <taxon>Craniata</taxon>
        <taxon>Vertebrata</taxon>
        <taxon>Euteleostomi</taxon>
        <taxon>Mammalia</taxon>
        <taxon>Eutheria</taxon>
        <taxon>Laurasiatheria</taxon>
        <taxon>Carnivora</taxon>
        <taxon>Feliformia</taxon>
        <taxon>Felidae</taxon>
        <taxon>Felinae</taxon>
        <taxon>Felis</taxon>
    </lineage>
</organism>
<dbReference type="PANTHER" id="PTHR12984:SF15">
    <property type="entry name" value="PROTEIN-ASSOCIATING WITH THE CARBOXYL-TERMINAL DOMAIN OF EZRIN"/>
    <property type="match status" value="1"/>
</dbReference>